<dbReference type="PANTHER" id="PTHR48207">
    <property type="entry name" value="SUCCINATE--HYDROXYMETHYLGLUTARATE COA-TRANSFERASE"/>
    <property type="match status" value="1"/>
</dbReference>
<keyword evidence="1 2" id="KW-0808">Transferase</keyword>
<dbReference type="InterPro" id="IPR050483">
    <property type="entry name" value="CoA-transferase_III_domain"/>
</dbReference>
<dbReference type="SUPFAM" id="SSF89796">
    <property type="entry name" value="CoA-transferase family III (CaiB/BaiF)"/>
    <property type="match status" value="1"/>
</dbReference>
<dbReference type="GO" id="GO:0008410">
    <property type="term" value="F:CoA-transferase activity"/>
    <property type="evidence" value="ECO:0007669"/>
    <property type="project" value="TreeGrafter"/>
</dbReference>
<dbReference type="InterPro" id="IPR044855">
    <property type="entry name" value="CoA-Trfase_III_dom3_sf"/>
</dbReference>
<gene>
    <name evidence="2" type="ORF">SAMN02745126_03713</name>
</gene>
<dbReference type="InterPro" id="IPR003673">
    <property type="entry name" value="CoA-Trfase_fam_III"/>
</dbReference>
<dbReference type="Gene3D" id="3.30.1540.10">
    <property type="entry name" value="formyl-coa transferase, domain 3"/>
    <property type="match status" value="1"/>
</dbReference>
<dbReference type="AlphaFoldDB" id="A0A1T4RAA4"/>
<accession>A0A1T4RAA4</accession>
<reference evidence="3" key="1">
    <citation type="submission" date="2017-02" db="EMBL/GenBank/DDBJ databases">
        <authorList>
            <person name="Varghese N."/>
            <person name="Submissions S."/>
        </authorList>
    </citation>
    <scope>NUCLEOTIDE SEQUENCE [LARGE SCALE GENOMIC DNA]</scope>
    <source>
        <strain evidence="3">ATCC 27094</strain>
    </source>
</reference>
<dbReference type="RefSeq" id="WP_085935379.1">
    <property type="nucleotide sequence ID" value="NZ_FUWJ01000004.1"/>
</dbReference>
<evidence type="ECO:0000313" key="2">
    <source>
        <dbReference type="EMBL" id="SKA12736.1"/>
    </source>
</evidence>
<evidence type="ECO:0000313" key="3">
    <source>
        <dbReference type="Proteomes" id="UP000190092"/>
    </source>
</evidence>
<organism evidence="2 3">
    <name type="scientific">Enhydrobacter aerosaccus</name>
    <dbReference type="NCBI Taxonomy" id="225324"/>
    <lineage>
        <taxon>Bacteria</taxon>
        <taxon>Pseudomonadati</taxon>
        <taxon>Pseudomonadota</taxon>
        <taxon>Alphaproteobacteria</taxon>
        <taxon>Hyphomicrobiales</taxon>
        <taxon>Enhydrobacter</taxon>
    </lineage>
</organism>
<sequence>MAGALSGIRIVDLTNIILGPYGTMLLADQGADVIKVEAPEGDAVRHIGKPARTAGMGPTYLYVNRNKRSLCLDLKNPRARKALLEVVKTADAFVHALRPQAIEGLGLGYDDIRKIKPDIVYVGAYGYSADGPYGKLPAYDDAIQARFGIADLMGRAAGDDVPRYPPTILADKTVGLTFAFSTLSALMHKQRTGEGQFVEVPMFETMAAWLMVEHLWDRTVSDEGDVGYTRLLARTRKPYRTLDGWMAILPYNDKHWRNFFELVGRPEVLKDPRYSTLNARSMHINEMYAMVDALAPTRTTAEWVSLLDKAQIPNAPVSKPADLFEDPHLVWRQLFRKYPHPSEGEIMMVEPPMRMSRTPPTIRTMAPLMGADSRSVLAEAGVDATEIDALKAAGALIEPD</sequence>
<dbReference type="Pfam" id="PF02515">
    <property type="entry name" value="CoA_transf_3"/>
    <property type="match status" value="1"/>
</dbReference>
<dbReference type="PANTHER" id="PTHR48207:SF4">
    <property type="entry name" value="BLL6097 PROTEIN"/>
    <property type="match status" value="1"/>
</dbReference>
<dbReference type="EMBL" id="FUWJ01000004">
    <property type="protein sequence ID" value="SKA12736.1"/>
    <property type="molecule type" value="Genomic_DNA"/>
</dbReference>
<keyword evidence="3" id="KW-1185">Reference proteome</keyword>
<evidence type="ECO:0000256" key="1">
    <source>
        <dbReference type="ARBA" id="ARBA00022679"/>
    </source>
</evidence>
<protein>
    <submittedName>
        <fullName evidence="2">Crotonobetainyl-CoA:carnitine CoA-transferase CaiB</fullName>
    </submittedName>
</protein>
<dbReference type="STRING" id="225324.SAMN02745126_03713"/>
<dbReference type="InterPro" id="IPR023606">
    <property type="entry name" value="CoA-Trfase_III_dom_1_sf"/>
</dbReference>
<dbReference type="Proteomes" id="UP000190092">
    <property type="component" value="Unassembled WGS sequence"/>
</dbReference>
<dbReference type="OrthoDB" id="9781472at2"/>
<proteinExistence type="predicted"/>
<dbReference type="Gene3D" id="3.40.50.10540">
    <property type="entry name" value="Crotonobetainyl-coa:carnitine coa-transferase, domain 1"/>
    <property type="match status" value="1"/>
</dbReference>
<name>A0A1T4RAA4_9HYPH</name>